<dbReference type="Proteomes" id="UP001060215">
    <property type="component" value="Chromosome 9"/>
</dbReference>
<name>A0ACC0GWG0_9ERIC</name>
<reference evidence="1 2" key="1">
    <citation type="journal article" date="2022" name="Plant J.">
        <title>Chromosome-level genome of Camellia lanceoleosa provides a valuable resource for understanding genome evolution and self-incompatibility.</title>
        <authorList>
            <person name="Gong W."/>
            <person name="Xiao S."/>
            <person name="Wang L."/>
            <person name="Liao Z."/>
            <person name="Chang Y."/>
            <person name="Mo W."/>
            <person name="Hu G."/>
            <person name="Li W."/>
            <person name="Zhao G."/>
            <person name="Zhu H."/>
            <person name="Hu X."/>
            <person name="Ji K."/>
            <person name="Xiang X."/>
            <person name="Song Q."/>
            <person name="Yuan D."/>
            <person name="Jin S."/>
            <person name="Zhang L."/>
        </authorList>
    </citation>
    <scope>NUCLEOTIDE SEQUENCE [LARGE SCALE GENOMIC DNA]</scope>
    <source>
        <strain evidence="1">SQ_2022a</strain>
    </source>
</reference>
<sequence length="257" mass="29126">MMGRSDMCLVGKLHTRRPFNFDAMKSIMLSVWQPTKGMQVRVIGDNLFVFVFGHVMDRRRVLLNGSWMLDKHLLMLGEMDPNVQPSNIRLVSVQFWVHVCNLPLILMNKEVGQRVGNSIGKFIDMDFEDGGIAWSRTMRIRVAIDVWKPLWQGMKLSLSSADPLWVDFKYECLPIFCHFCGMLGHSDRKCDAKLSSADGTPVDVLQYGAWLRMDTFKAKGTCRNVSIDKSVGVRPSVGQGTQMQMVSEPVHRGEGTQ</sequence>
<accession>A0ACC0GWG0</accession>
<gene>
    <name evidence="1" type="ORF">LOK49_LG08G02355</name>
</gene>
<dbReference type="EMBL" id="CM045766">
    <property type="protein sequence ID" value="KAI8005339.1"/>
    <property type="molecule type" value="Genomic_DNA"/>
</dbReference>
<protein>
    <submittedName>
        <fullName evidence="1">Uncharacterized protein</fullName>
    </submittedName>
</protein>
<evidence type="ECO:0000313" key="1">
    <source>
        <dbReference type="EMBL" id="KAI8005339.1"/>
    </source>
</evidence>
<comment type="caution">
    <text evidence="1">The sequence shown here is derived from an EMBL/GenBank/DDBJ whole genome shotgun (WGS) entry which is preliminary data.</text>
</comment>
<evidence type="ECO:0000313" key="2">
    <source>
        <dbReference type="Proteomes" id="UP001060215"/>
    </source>
</evidence>
<organism evidence="1 2">
    <name type="scientific">Camellia lanceoleosa</name>
    <dbReference type="NCBI Taxonomy" id="1840588"/>
    <lineage>
        <taxon>Eukaryota</taxon>
        <taxon>Viridiplantae</taxon>
        <taxon>Streptophyta</taxon>
        <taxon>Embryophyta</taxon>
        <taxon>Tracheophyta</taxon>
        <taxon>Spermatophyta</taxon>
        <taxon>Magnoliopsida</taxon>
        <taxon>eudicotyledons</taxon>
        <taxon>Gunneridae</taxon>
        <taxon>Pentapetalae</taxon>
        <taxon>asterids</taxon>
        <taxon>Ericales</taxon>
        <taxon>Theaceae</taxon>
        <taxon>Camellia</taxon>
    </lineage>
</organism>
<keyword evidence="2" id="KW-1185">Reference proteome</keyword>
<proteinExistence type="predicted"/>